<accession>A0A6J4R9G3</accession>
<dbReference type="AlphaFoldDB" id="A0A6J4R9G3"/>
<dbReference type="EMBL" id="CADCVK010000011">
    <property type="protein sequence ID" value="CAA9464008.1"/>
    <property type="molecule type" value="Genomic_DNA"/>
</dbReference>
<organism evidence="2">
    <name type="scientific">uncultured Rubrobacteraceae bacterium</name>
    <dbReference type="NCBI Taxonomy" id="349277"/>
    <lineage>
        <taxon>Bacteria</taxon>
        <taxon>Bacillati</taxon>
        <taxon>Actinomycetota</taxon>
        <taxon>Rubrobacteria</taxon>
        <taxon>Rubrobacterales</taxon>
        <taxon>Rubrobacteraceae</taxon>
        <taxon>environmental samples</taxon>
    </lineage>
</organism>
<protein>
    <submittedName>
        <fullName evidence="2">Uncharacterized protein</fullName>
    </submittedName>
</protein>
<feature type="transmembrane region" description="Helical" evidence="1">
    <location>
        <begin position="118"/>
        <end position="140"/>
    </location>
</feature>
<name>A0A6J4R9G3_9ACTN</name>
<feature type="transmembrane region" description="Helical" evidence="1">
    <location>
        <begin position="20"/>
        <end position="45"/>
    </location>
</feature>
<keyword evidence="1" id="KW-0472">Membrane</keyword>
<feature type="transmembrane region" description="Helical" evidence="1">
    <location>
        <begin position="152"/>
        <end position="178"/>
    </location>
</feature>
<sequence>MVGSAYRLGKDDAVSRAEYVVVAVGGVVSTVIGTLVALPVFAMGLVVPMTVVWPLMLAVCALAASVVAGLFVEFSRSDGPGVRLPAVILATEAAAGLLAFVAAIMLLLPYWAQPSWPAIYDIVASASALALVATVAAWRFRVVGARKWRNVAVALGVLLLAPPLAYGVLLASCAAFVYCGP</sequence>
<feature type="transmembrane region" description="Helical" evidence="1">
    <location>
        <begin position="51"/>
        <end position="72"/>
    </location>
</feature>
<keyword evidence="1" id="KW-0812">Transmembrane</keyword>
<proteinExistence type="predicted"/>
<feature type="transmembrane region" description="Helical" evidence="1">
    <location>
        <begin position="84"/>
        <end position="112"/>
    </location>
</feature>
<evidence type="ECO:0000256" key="1">
    <source>
        <dbReference type="SAM" id="Phobius"/>
    </source>
</evidence>
<gene>
    <name evidence="2" type="ORF">AVDCRST_MAG12-85</name>
</gene>
<keyword evidence="1" id="KW-1133">Transmembrane helix</keyword>
<evidence type="ECO:0000313" key="2">
    <source>
        <dbReference type="EMBL" id="CAA9464008.1"/>
    </source>
</evidence>
<reference evidence="2" key="1">
    <citation type="submission" date="2020-02" db="EMBL/GenBank/DDBJ databases">
        <authorList>
            <person name="Meier V. D."/>
        </authorList>
    </citation>
    <scope>NUCLEOTIDE SEQUENCE</scope>
    <source>
        <strain evidence="2">AVDCRST_MAG12</strain>
    </source>
</reference>